<keyword evidence="3" id="KW-1185">Reference proteome</keyword>
<dbReference type="Proteomes" id="UP001218188">
    <property type="component" value="Unassembled WGS sequence"/>
</dbReference>
<organism evidence="2 3">
    <name type="scientific">Mycena alexandri</name>
    <dbReference type="NCBI Taxonomy" id="1745969"/>
    <lineage>
        <taxon>Eukaryota</taxon>
        <taxon>Fungi</taxon>
        <taxon>Dikarya</taxon>
        <taxon>Basidiomycota</taxon>
        <taxon>Agaricomycotina</taxon>
        <taxon>Agaricomycetes</taxon>
        <taxon>Agaricomycetidae</taxon>
        <taxon>Agaricales</taxon>
        <taxon>Marasmiineae</taxon>
        <taxon>Mycenaceae</taxon>
        <taxon>Mycena</taxon>
    </lineage>
</organism>
<gene>
    <name evidence="2" type="ORF">C8F04DRAFT_1176801</name>
</gene>
<dbReference type="EMBL" id="JARJCM010000015">
    <property type="protein sequence ID" value="KAJ7041708.1"/>
    <property type="molecule type" value="Genomic_DNA"/>
</dbReference>
<protein>
    <submittedName>
        <fullName evidence="2">Uncharacterized protein</fullName>
    </submittedName>
</protein>
<sequence length="186" mass="20396">MSTSEQSRDTPITVPTTSPGELTTASEPTLGESVTTVTTTNTNDADLTEDDIRLANEYFERIGKRERIHQWAVTRHSKELTQASLQRVIYTFDKLNRTQTQTPPPLLFGTTRLDVQAALARGRATAFSEDTAEAEMPAADQMGSGERGDVLDDIPVVPFSDLDEAKAALDHIQNLVKRLIPGIALD</sequence>
<accession>A0AAD6X7C1</accession>
<reference evidence="2" key="1">
    <citation type="submission" date="2023-03" db="EMBL/GenBank/DDBJ databases">
        <title>Massive genome expansion in bonnet fungi (Mycena s.s.) driven by repeated elements and novel gene families across ecological guilds.</title>
        <authorList>
            <consortium name="Lawrence Berkeley National Laboratory"/>
            <person name="Harder C.B."/>
            <person name="Miyauchi S."/>
            <person name="Viragh M."/>
            <person name="Kuo A."/>
            <person name="Thoen E."/>
            <person name="Andreopoulos B."/>
            <person name="Lu D."/>
            <person name="Skrede I."/>
            <person name="Drula E."/>
            <person name="Henrissat B."/>
            <person name="Morin E."/>
            <person name="Kohler A."/>
            <person name="Barry K."/>
            <person name="LaButti K."/>
            <person name="Morin E."/>
            <person name="Salamov A."/>
            <person name="Lipzen A."/>
            <person name="Mereny Z."/>
            <person name="Hegedus B."/>
            <person name="Baldrian P."/>
            <person name="Stursova M."/>
            <person name="Weitz H."/>
            <person name="Taylor A."/>
            <person name="Grigoriev I.V."/>
            <person name="Nagy L.G."/>
            <person name="Martin F."/>
            <person name="Kauserud H."/>
        </authorList>
    </citation>
    <scope>NUCLEOTIDE SEQUENCE</scope>
    <source>
        <strain evidence="2">CBHHK200</strain>
    </source>
</reference>
<comment type="caution">
    <text evidence="2">The sequence shown here is derived from an EMBL/GenBank/DDBJ whole genome shotgun (WGS) entry which is preliminary data.</text>
</comment>
<evidence type="ECO:0000313" key="3">
    <source>
        <dbReference type="Proteomes" id="UP001218188"/>
    </source>
</evidence>
<feature type="region of interest" description="Disordered" evidence="1">
    <location>
        <begin position="1"/>
        <end position="32"/>
    </location>
</feature>
<feature type="compositionally biased region" description="Polar residues" evidence="1">
    <location>
        <begin position="1"/>
        <end position="27"/>
    </location>
</feature>
<evidence type="ECO:0000313" key="2">
    <source>
        <dbReference type="EMBL" id="KAJ7041708.1"/>
    </source>
</evidence>
<evidence type="ECO:0000256" key="1">
    <source>
        <dbReference type="SAM" id="MobiDB-lite"/>
    </source>
</evidence>
<feature type="region of interest" description="Disordered" evidence="1">
    <location>
        <begin position="126"/>
        <end position="146"/>
    </location>
</feature>
<name>A0AAD6X7C1_9AGAR</name>
<dbReference type="AlphaFoldDB" id="A0AAD6X7C1"/>
<proteinExistence type="predicted"/>